<dbReference type="InterPro" id="IPR004516">
    <property type="entry name" value="HisRS/HisZ"/>
</dbReference>
<dbReference type="Pfam" id="PF03129">
    <property type="entry name" value="HGTP_anticodon"/>
    <property type="match status" value="1"/>
</dbReference>
<dbReference type="CDD" id="cd00859">
    <property type="entry name" value="HisRS_anticodon"/>
    <property type="match status" value="1"/>
</dbReference>
<evidence type="ECO:0000256" key="7">
    <source>
        <dbReference type="ARBA" id="ARBA00023146"/>
    </source>
</evidence>
<comment type="catalytic activity">
    <reaction evidence="8">
        <text>tRNA(His) + L-histidine + ATP = L-histidyl-tRNA(His) + AMP + diphosphate + H(+)</text>
        <dbReference type="Rhea" id="RHEA:17313"/>
        <dbReference type="Rhea" id="RHEA-COMP:9665"/>
        <dbReference type="Rhea" id="RHEA-COMP:9689"/>
        <dbReference type="ChEBI" id="CHEBI:15378"/>
        <dbReference type="ChEBI" id="CHEBI:30616"/>
        <dbReference type="ChEBI" id="CHEBI:33019"/>
        <dbReference type="ChEBI" id="CHEBI:57595"/>
        <dbReference type="ChEBI" id="CHEBI:78442"/>
        <dbReference type="ChEBI" id="CHEBI:78527"/>
        <dbReference type="ChEBI" id="CHEBI:456215"/>
        <dbReference type="EC" id="6.1.1.21"/>
    </reaction>
</comment>
<comment type="similarity">
    <text evidence="1">Belongs to the class-II aminoacyl-tRNA synthetase family.</text>
</comment>
<keyword evidence="4" id="KW-0547">Nucleotide-binding</keyword>
<evidence type="ECO:0000256" key="2">
    <source>
        <dbReference type="ARBA" id="ARBA00012815"/>
    </source>
</evidence>
<organism evidence="10">
    <name type="scientific">marine sediment metagenome</name>
    <dbReference type="NCBI Taxonomy" id="412755"/>
    <lineage>
        <taxon>unclassified sequences</taxon>
        <taxon>metagenomes</taxon>
        <taxon>ecological metagenomes</taxon>
    </lineage>
</organism>
<dbReference type="GO" id="GO:0005737">
    <property type="term" value="C:cytoplasm"/>
    <property type="evidence" value="ECO:0007669"/>
    <property type="project" value="InterPro"/>
</dbReference>
<dbReference type="Pfam" id="PF13393">
    <property type="entry name" value="tRNA-synt_His"/>
    <property type="match status" value="1"/>
</dbReference>
<keyword evidence="5" id="KW-0067">ATP-binding</keyword>
<dbReference type="PANTHER" id="PTHR11476:SF7">
    <property type="entry name" value="HISTIDINE--TRNA LIGASE"/>
    <property type="match status" value="1"/>
</dbReference>
<dbReference type="CDD" id="cd00773">
    <property type="entry name" value="HisRS-like_core"/>
    <property type="match status" value="1"/>
</dbReference>
<evidence type="ECO:0000256" key="1">
    <source>
        <dbReference type="ARBA" id="ARBA00008226"/>
    </source>
</evidence>
<dbReference type="PROSITE" id="PS50862">
    <property type="entry name" value="AA_TRNA_LIGASE_II"/>
    <property type="match status" value="1"/>
</dbReference>
<dbReference type="InterPro" id="IPR036621">
    <property type="entry name" value="Anticodon-bd_dom_sf"/>
</dbReference>
<evidence type="ECO:0000259" key="9">
    <source>
        <dbReference type="PROSITE" id="PS50862"/>
    </source>
</evidence>
<dbReference type="Gene3D" id="3.30.930.10">
    <property type="entry name" value="Bira Bifunctional Protein, Domain 2"/>
    <property type="match status" value="1"/>
</dbReference>
<dbReference type="EMBL" id="BARU01006309">
    <property type="protein sequence ID" value="GAH46694.1"/>
    <property type="molecule type" value="Genomic_DNA"/>
</dbReference>
<dbReference type="GO" id="GO:0004821">
    <property type="term" value="F:histidine-tRNA ligase activity"/>
    <property type="evidence" value="ECO:0007669"/>
    <property type="project" value="UniProtKB-EC"/>
</dbReference>
<dbReference type="SUPFAM" id="SSF52954">
    <property type="entry name" value="Class II aaRS ABD-related"/>
    <property type="match status" value="1"/>
</dbReference>
<dbReference type="InterPro" id="IPR033656">
    <property type="entry name" value="HisRS_anticodon"/>
</dbReference>
<evidence type="ECO:0000313" key="10">
    <source>
        <dbReference type="EMBL" id="GAH46694.1"/>
    </source>
</evidence>
<dbReference type="InterPro" id="IPR004154">
    <property type="entry name" value="Anticodon-bd"/>
</dbReference>
<evidence type="ECO:0000256" key="8">
    <source>
        <dbReference type="ARBA" id="ARBA00047639"/>
    </source>
</evidence>
<keyword evidence="6" id="KW-0648">Protein biosynthesis</keyword>
<dbReference type="GO" id="GO:0005524">
    <property type="term" value="F:ATP binding"/>
    <property type="evidence" value="ECO:0007669"/>
    <property type="project" value="UniProtKB-KW"/>
</dbReference>
<dbReference type="EC" id="6.1.1.21" evidence="2"/>
<reference evidence="10" key="1">
    <citation type="journal article" date="2014" name="Front. Microbiol.">
        <title>High frequency of phylogenetically diverse reductive dehalogenase-homologous genes in deep subseafloor sedimentary metagenomes.</title>
        <authorList>
            <person name="Kawai M."/>
            <person name="Futagami T."/>
            <person name="Toyoda A."/>
            <person name="Takaki Y."/>
            <person name="Nishi S."/>
            <person name="Hori S."/>
            <person name="Arai W."/>
            <person name="Tsubouchi T."/>
            <person name="Morono Y."/>
            <person name="Uchiyama I."/>
            <person name="Ito T."/>
            <person name="Fujiyama A."/>
            <person name="Inagaki F."/>
            <person name="Takami H."/>
        </authorList>
    </citation>
    <scope>NUCLEOTIDE SEQUENCE</scope>
    <source>
        <strain evidence="10">Expedition CK06-06</strain>
    </source>
</reference>
<dbReference type="SUPFAM" id="SSF55681">
    <property type="entry name" value="Class II aaRS and biotin synthetases"/>
    <property type="match status" value="1"/>
</dbReference>
<protein>
    <recommendedName>
        <fullName evidence="2">histidine--tRNA ligase</fullName>
        <ecNumber evidence="2">6.1.1.21</ecNumber>
    </recommendedName>
</protein>
<evidence type="ECO:0000256" key="5">
    <source>
        <dbReference type="ARBA" id="ARBA00022840"/>
    </source>
</evidence>
<keyword evidence="3" id="KW-0436">Ligase</keyword>
<dbReference type="InterPro" id="IPR006195">
    <property type="entry name" value="aa-tRNA-synth_II"/>
</dbReference>
<dbReference type="InterPro" id="IPR041715">
    <property type="entry name" value="HisRS-like_core"/>
</dbReference>
<keyword evidence="7" id="KW-0030">Aminoacyl-tRNA synthetase</keyword>
<evidence type="ECO:0000256" key="6">
    <source>
        <dbReference type="ARBA" id="ARBA00022917"/>
    </source>
</evidence>
<gene>
    <name evidence="10" type="ORF">S03H2_12398</name>
</gene>
<dbReference type="PIRSF" id="PIRSF001549">
    <property type="entry name" value="His-tRNA_synth"/>
    <property type="match status" value="1"/>
</dbReference>
<dbReference type="InterPro" id="IPR045864">
    <property type="entry name" value="aa-tRNA-synth_II/BPL/LPL"/>
</dbReference>
<dbReference type="PANTHER" id="PTHR11476">
    <property type="entry name" value="HISTIDYL-TRNA SYNTHETASE"/>
    <property type="match status" value="1"/>
</dbReference>
<dbReference type="InterPro" id="IPR015807">
    <property type="entry name" value="His-tRNA-ligase"/>
</dbReference>
<name>X1GYJ9_9ZZZZ</name>
<feature type="domain" description="Aminoacyl-transfer RNA synthetases class-II family profile" evidence="9">
    <location>
        <begin position="1"/>
        <end position="231"/>
    </location>
</feature>
<dbReference type="NCBIfam" id="TIGR00442">
    <property type="entry name" value="hisS"/>
    <property type="match status" value="1"/>
</dbReference>
<evidence type="ECO:0000256" key="4">
    <source>
        <dbReference type="ARBA" id="ARBA00022741"/>
    </source>
</evidence>
<accession>X1GYJ9</accession>
<evidence type="ECO:0000256" key="3">
    <source>
        <dbReference type="ARBA" id="ARBA00022598"/>
    </source>
</evidence>
<dbReference type="AlphaFoldDB" id="X1GYJ9"/>
<dbReference type="Gene3D" id="3.40.50.800">
    <property type="entry name" value="Anticodon-binding domain"/>
    <property type="match status" value="1"/>
</dbReference>
<sequence>PFKVYQIGRVWRGERQQAGRYREFLQCDVDIIGSSRIEADAEIVAVLYETVKALGVTDFVIKVNNRKIMNGLMTYIGLDTARAPAVFRAIDKLDKQTWDTVADELQETGLNSEQVSQLKTFFELRDAKKEKLLDGMQDTLRDSSEAREGVEELRKLALSLQAFGVPDNGWCIDPVVVRGLGYYTGPVFEISLRGSEKIGSVGGGGRYDSLVERFSSAPVPATGASIGFDRLFKSVKSLGLTKLKNKTQVIVLNFDDAARDSCLKVTTELRRAGISTELYLGQEDNLKGQLAYATKRDVPVVVIIGSEEQAKNTAQLKDMKKRKQFEVPVTNVVRKIEELLIC</sequence>
<comment type="caution">
    <text evidence="10">The sequence shown here is derived from an EMBL/GenBank/DDBJ whole genome shotgun (WGS) entry which is preliminary data.</text>
</comment>
<dbReference type="GO" id="GO:0006427">
    <property type="term" value="P:histidyl-tRNA aminoacylation"/>
    <property type="evidence" value="ECO:0007669"/>
    <property type="project" value="InterPro"/>
</dbReference>
<feature type="non-terminal residue" evidence="10">
    <location>
        <position position="1"/>
    </location>
</feature>
<proteinExistence type="inferred from homology"/>